<comment type="similarity">
    <text evidence="8">Belongs to the PPP phosphatase family.</text>
</comment>
<protein>
    <recommendedName>
        <fullName evidence="8">Serine/threonine-protein phosphatase</fullName>
        <ecNumber evidence="8">3.1.3.16</ecNumber>
    </recommendedName>
</protein>
<accession>A0A915KGE4</accession>
<evidence type="ECO:0000256" key="4">
    <source>
        <dbReference type="ARBA" id="ARBA00022912"/>
    </source>
</evidence>
<dbReference type="AlphaFoldDB" id="A0A915KGE4"/>
<dbReference type="GO" id="GO:0004722">
    <property type="term" value="F:protein serine/threonine phosphatase activity"/>
    <property type="evidence" value="ECO:0007669"/>
    <property type="project" value="UniProtKB-EC"/>
</dbReference>
<evidence type="ECO:0000256" key="1">
    <source>
        <dbReference type="ARBA" id="ARBA00001936"/>
    </source>
</evidence>
<evidence type="ECO:0000313" key="11">
    <source>
        <dbReference type="WBParaSite" id="nRc.2.0.1.t37888-RA"/>
    </source>
</evidence>
<dbReference type="InterPro" id="IPR029052">
    <property type="entry name" value="Metallo-depent_PP-like"/>
</dbReference>
<proteinExistence type="inferred from homology"/>
<comment type="cofactor">
    <cofactor evidence="1">
        <name>Mn(2+)</name>
        <dbReference type="ChEBI" id="CHEBI:29035"/>
    </cofactor>
</comment>
<evidence type="ECO:0000256" key="5">
    <source>
        <dbReference type="ARBA" id="ARBA00023211"/>
    </source>
</evidence>
<dbReference type="SMART" id="SM00156">
    <property type="entry name" value="PP2Ac"/>
    <property type="match status" value="1"/>
</dbReference>
<evidence type="ECO:0000313" key="10">
    <source>
        <dbReference type="Proteomes" id="UP000887565"/>
    </source>
</evidence>
<keyword evidence="5" id="KW-0464">Manganese</keyword>
<keyword evidence="10" id="KW-1185">Reference proteome</keyword>
<evidence type="ECO:0000256" key="3">
    <source>
        <dbReference type="ARBA" id="ARBA00022801"/>
    </source>
</evidence>
<sequence length="258" mass="29988">MNDKQIKTLLQELWEKGNKPKFDLRPVSKQTIIDICQFAAEKFLKEPPFLEFDPPVKICGDIHGQFRDLLRIFSFANQPSTTQKYLFLGDYVDRGPQSIETILYLFLQKIRYPKTVLLLRGNHEIPNVKTVLFTTTYSFEFGLSRAIKRQAKVSNSKSMSSNFLSQIMERYNDNFIWQVFQDVFNCMPVAALISRKIFCAHGGISPDLKHFDQLRRLIRPTIIPERGEMSEFQKACLLSDYSMSTVDFCTNSNFILKL</sequence>
<dbReference type="Pfam" id="PF00149">
    <property type="entry name" value="Metallophos"/>
    <property type="match status" value="1"/>
</dbReference>
<dbReference type="SUPFAM" id="SSF56300">
    <property type="entry name" value="Metallo-dependent phosphatases"/>
    <property type="match status" value="1"/>
</dbReference>
<dbReference type="InterPro" id="IPR050341">
    <property type="entry name" value="PP1_catalytic_subunit"/>
</dbReference>
<dbReference type="GO" id="GO:0046872">
    <property type="term" value="F:metal ion binding"/>
    <property type="evidence" value="ECO:0007669"/>
    <property type="project" value="UniProtKB-KW"/>
</dbReference>
<keyword evidence="4" id="KW-0904">Protein phosphatase</keyword>
<dbReference type="PROSITE" id="PS00125">
    <property type="entry name" value="SER_THR_PHOSPHATASE"/>
    <property type="match status" value="1"/>
</dbReference>
<dbReference type="GO" id="GO:0005737">
    <property type="term" value="C:cytoplasm"/>
    <property type="evidence" value="ECO:0007669"/>
    <property type="project" value="TreeGrafter"/>
</dbReference>
<keyword evidence="2" id="KW-0479">Metal-binding</keyword>
<dbReference type="PANTHER" id="PTHR11668:SF300">
    <property type="entry name" value="SERINE_THREONINE-PROTEIN PHOSPHATASE"/>
    <property type="match status" value="1"/>
</dbReference>
<evidence type="ECO:0000256" key="7">
    <source>
        <dbReference type="ARBA" id="ARBA00048336"/>
    </source>
</evidence>
<feature type="domain" description="Serine/threonine specific protein phosphatases" evidence="9">
    <location>
        <begin position="119"/>
        <end position="124"/>
    </location>
</feature>
<name>A0A915KGE4_ROMCU</name>
<dbReference type="EC" id="3.1.3.16" evidence="8"/>
<keyword evidence="3 8" id="KW-0378">Hydrolase</keyword>
<dbReference type="Gene3D" id="3.60.21.10">
    <property type="match status" value="1"/>
</dbReference>
<organism evidence="10 11">
    <name type="scientific">Romanomermis culicivorax</name>
    <name type="common">Nematode worm</name>
    <dbReference type="NCBI Taxonomy" id="13658"/>
    <lineage>
        <taxon>Eukaryota</taxon>
        <taxon>Metazoa</taxon>
        <taxon>Ecdysozoa</taxon>
        <taxon>Nematoda</taxon>
        <taxon>Enoplea</taxon>
        <taxon>Dorylaimia</taxon>
        <taxon>Mermithida</taxon>
        <taxon>Mermithoidea</taxon>
        <taxon>Mermithidae</taxon>
        <taxon>Romanomermis</taxon>
    </lineage>
</organism>
<dbReference type="PRINTS" id="PR00114">
    <property type="entry name" value="STPHPHTASE"/>
</dbReference>
<dbReference type="InterPro" id="IPR004843">
    <property type="entry name" value="Calcineurin-like_PHP"/>
</dbReference>
<comment type="catalytic activity">
    <reaction evidence="7 8">
        <text>O-phospho-L-threonyl-[protein] + H2O = L-threonyl-[protein] + phosphate</text>
        <dbReference type="Rhea" id="RHEA:47004"/>
        <dbReference type="Rhea" id="RHEA-COMP:11060"/>
        <dbReference type="Rhea" id="RHEA-COMP:11605"/>
        <dbReference type="ChEBI" id="CHEBI:15377"/>
        <dbReference type="ChEBI" id="CHEBI:30013"/>
        <dbReference type="ChEBI" id="CHEBI:43474"/>
        <dbReference type="ChEBI" id="CHEBI:61977"/>
        <dbReference type="EC" id="3.1.3.16"/>
    </reaction>
</comment>
<dbReference type="PANTHER" id="PTHR11668">
    <property type="entry name" value="SERINE/THREONINE PROTEIN PHOSPHATASE"/>
    <property type="match status" value="1"/>
</dbReference>
<evidence type="ECO:0000256" key="8">
    <source>
        <dbReference type="RuleBase" id="RU004273"/>
    </source>
</evidence>
<reference evidence="11" key="1">
    <citation type="submission" date="2022-11" db="UniProtKB">
        <authorList>
            <consortium name="WormBaseParasite"/>
        </authorList>
    </citation>
    <scope>IDENTIFICATION</scope>
</reference>
<dbReference type="InterPro" id="IPR006186">
    <property type="entry name" value="Ser/Thr-sp_prot-phosphatase"/>
</dbReference>
<dbReference type="GO" id="GO:0005634">
    <property type="term" value="C:nucleus"/>
    <property type="evidence" value="ECO:0007669"/>
    <property type="project" value="TreeGrafter"/>
</dbReference>
<dbReference type="WBParaSite" id="nRc.2.0.1.t37888-RA">
    <property type="protein sequence ID" value="nRc.2.0.1.t37888-RA"/>
    <property type="gene ID" value="nRc.2.0.1.g37888"/>
</dbReference>
<comment type="catalytic activity">
    <reaction evidence="6">
        <text>O-phospho-L-seryl-[protein] + H2O = L-seryl-[protein] + phosphate</text>
        <dbReference type="Rhea" id="RHEA:20629"/>
        <dbReference type="Rhea" id="RHEA-COMP:9863"/>
        <dbReference type="Rhea" id="RHEA-COMP:11604"/>
        <dbReference type="ChEBI" id="CHEBI:15377"/>
        <dbReference type="ChEBI" id="CHEBI:29999"/>
        <dbReference type="ChEBI" id="CHEBI:43474"/>
        <dbReference type="ChEBI" id="CHEBI:83421"/>
        <dbReference type="EC" id="3.1.3.16"/>
    </reaction>
</comment>
<dbReference type="Proteomes" id="UP000887565">
    <property type="component" value="Unplaced"/>
</dbReference>
<evidence type="ECO:0000256" key="6">
    <source>
        <dbReference type="ARBA" id="ARBA00047761"/>
    </source>
</evidence>
<evidence type="ECO:0000259" key="9">
    <source>
        <dbReference type="PROSITE" id="PS00125"/>
    </source>
</evidence>
<evidence type="ECO:0000256" key="2">
    <source>
        <dbReference type="ARBA" id="ARBA00022723"/>
    </source>
</evidence>